<reference evidence="10" key="1">
    <citation type="submission" date="2020-05" db="UniProtKB">
        <authorList>
            <consortium name="EnsemblMetazoa"/>
        </authorList>
    </citation>
    <scope>IDENTIFICATION</scope>
    <source>
        <strain evidence="10">Yale</strain>
    </source>
</reference>
<dbReference type="Gene3D" id="3.40.50.1820">
    <property type="entry name" value="alpha/beta hydrolase"/>
    <property type="match status" value="1"/>
</dbReference>
<evidence type="ECO:0000313" key="10">
    <source>
        <dbReference type="EnsemblMetazoa" id="GMOY008675-PA"/>
    </source>
</evidence>
<feature type="transmembrane region" description="Helical" evidence="9">
    <location>
        <begin position="132"/>
        <end position="151"/>
    </location>
</feature>
<keyword evidence="4" id="KW-0551">Lipid droplet</keyword>
<dbReference type="VEuPathDB" id="VectorBase:GMOY008675"/>
<evidence type="ECO:0000256" key="8">
    <source>
        <dbReference type="ARBA" id="ARBA00049527"/>
    </source>
</evidence>
<dbReference type="AlphaFoldDB" id="A0A1B0G5S9"/>
<organism evidence="10 11">
    <name type="scientific">Glossina morsitans morsitans</name>
    <name type="common">Savannah tsetse fly</name>
    <dbReference type="NCBI Taxonomy" id="37546"/>
    <lineage>
        <taxon>Eukaryota</taxon>
        <taxon>Metazoa</taxon>
        <taxon>Ecdysozoa</taxon>
        <taxon>Arthropoda</taxon>
        <taxon>Hexapoda</taxon>
        <taxon>Insecta</taxon>
        <taxon>Pterygota</taxon>
        <taxon>Neoptera</taxon>
        <taxon>Endopterygota</taxon>
        <taxon>Diptera</taxon>
        <taxon>Brachycera</taxon>
        <taxon>Muscomorpha</taxon>
        <taxon>Hippoboscoidea</taxon>
        <taxon>Glossinidae</taxon>
        <taxon>Glossina</taxon>
    </lineage>
</organism>
<dbReference type="EMBL" id="CCAG010015437">
    <property type="status" value="NOT_ANNOTATED_CDS"/>
    <property type="molecule type" value="Genomic_DNA"/>
</dbReference>
<dbReference type="Pfam" id="PF10230">
    <property type="entry name" value="LIDHydrolase"/>
    <property type="match status" value="1"/>
</dbReference>
<evidence type="ECO:0000256" key="2">
    <source>
        <dbReference type="ARBA" id="ARBA00008300"/>
    </source>
</evidence>
<dbReference type="SUPFAM" id="SSF53474">
    <property type="entry name" value="alpha/beta-Hydrolases"/>
    <property type="match status" value="1"/>
</dbReference>
<evidence type="ECO:0000256" key="6">
    <source>
        <dbReference type="ARBA" id="ARBA00031924"/>
    </source>
</evidence>
<evidence type="ECO:0000256" key="4">
    <source>
        <dbReference type="ARBA" id="ARBA00022677"/>
    </source>
</evidence>
<keyword evidence="5" id="KW-0378">Hydrolase</keyword>
<comment type="subcellular location">
    <subcellularLocation>
        <location evidence="1">Lipid droplet</location>
    </subcellularLocation>
</comment>
<dbReference type="PANTHER" id="PTHR13390">
    <property type="entry name" value="LIPASE"/>
    <property type="match status" value="1"/>
</dbReference>
<dbReference type="EnsemblMetazoa" id="GMOY008675-RA">
    <property type="protein sequence ID" value="GMOY008675-PA"/>
    <property type="gene ID" value="GMOY008675"/>
</dbReference>
<name>A0A1B0G5S9_GLOMM</name>
<dbReference type="STRING" id="37546.A0A1B0G5S9"/>
<dbReference type="GO" id="GO:0019915">
    <property type="term" value="P:lipid storage"/>
    <property type="evidence" value="ECO:0007669"/>
    <property type="project" value="InterPro"/>
</dbReference>
<comment type="similarity">
    <text evidence="2">Belongs to the AB hydrolase superfamily. LDAH family.</text>
</comment>
<dbReference type="EC" id="3.1.1.13" evidence="7"/>
<evidence type="ECO:0000256" key="1">
    <source>
        <dbReference type="ARBA" id="ARBA00004502"/>
    </source>
</evidence>
<sequence>MKEAFVNICNIPTHIVTCGKWVEETLDNVKELAICITGHLGHENPPETSLREVPQLKGNEELFDLDSQVRHKIEFIEKYVPEHTKIHLIGHSIGAWMVLQILRNESVHKRIKKCYLLFPTIERMIESPNGWVFTKIALPLYSVFGFIISLLNRLPEILKIFLVQIYFWFAAIPNYLIGTALKYAKPSVVEKVVFLAEDEMARVRALQRDIIQENMHLLKFYYGTTDGWVPIKYFTQLKEEFPDIDADLDVKKIDHSFVLRYSKPMACIVGDFIIDNSEILGLWIRTNILLAGGSELLRSEGDLEGERDRERELDFDLDRLPCVSLERGRLGDLDFEPDALRLRERLTDFEWVLDLEREREREREREGDREPDRERVRDRDLEWDLERDREADLERIAATGATTSAATATATYAATSAMATFPTPATLSTAVAI</sequence>
<feature type="transmembrane region" description="Helical" evidence="9">
    <location>
        <begin position="157"/>
        <end position="177"/>
    </location>
</feature>
<keyword evidence="11" id="KW-1185">Reference proteome</keyword>
<keyword evidence="9" id="KW-0812">Transmembrane</keyword>
<dbReference type="Proteomes" id="UP000092444">
    <property type="component" value="Unassembled WGS sequence"/>
</dbReference>
<dbReference type="InterPro" id="IPR019363">
    <property type="entry name" value="LDAH"/>
</dbReference>
<dbReference type="GO" id="GO:0004771">
    <property type="term" value="F:sterol ester esterase activity"/>
    <property type="evidence" value="ECO:0007669"/>
    <property type="project" value="UniProtKB-EC"/>
</dbReference>
<dbReference type="PANTHER" id="PTHR13390:SF0">
    <property type="entry name" value="LIPID DROPLET-ASSOCIATED HYDROLASE"/>
    <property type="match status" value="1"/>
</dbReference>
<comment type="catalytic activity">
    <reaction evidence="8">
        <text>a cholesterol ester + H2O = cholesterol + a fatty acid + H(+)</text>
        <dbReference type="Rhea" id="RHEA:36403"/>
        <dbReference type="ChEBI" id="CHEBI:15377"/>
        <dbReference type="ChEBI" id="CHEBI:15378"/>
        <dbReference type="ChEBI" id="CHEBI:16113"/>
        <dbReference type="ChEBI" id="CHEBI:17002"/>
        <dbReference type="ChEBI" id="CHEBI:28868"/>
        <dbReference type="EC" id="3.1.1.13"/>
    </reaction>
    <physiologicalReaction direction="left-to-right" evidence="8">
        <dbReference type="Rhea" id="RHEA:36404"/>
    </physiologicalReaction>
</comment>
<evidence type="ECO:0000256" key="5">
    <source>
        <dbReference type="ARBA" id="ARBA00022801"/>
    </source>
</evidence>
<dbReference type="InterPro" id="IPR029058">
    <property type="entry name" value="AB_hydrolase_fold"/>
</dbReference>
<accession>A0A1B0G5S9</accession>
<keyword evidence="9" id="KW-0472">Membrane</keyword>
<dbReference type="GO" id="GO:0005811">
    <property type="term" value="C:lipid droplet"/>
    <property type="evidence" value="ECO:0007669"/>
    <property type="project" value="UniProtKB-SubCell"/>
</dbReference>
<dbReference type="PhylomeDB" id="A0A1B0G5S9"/>
<evidence type="ECO:0000256" key="9">
    <source>
        <dbReference type="SAM" id="Phobius"/>
    </source>
</evidence>
<evidence type="ECO:0000256" key="3">
    <source>
        <dbReference type="ARBA" id="ARBA00019242"/>
    </source>
</evidence>
<keyword evidence="9" id="KW-1133">Transmembrane helix</keyword>
<evidence type="ECO:0000313" key="11">
    <source>
        <dbReference type="Proteomes" id="UP000092444"/>
    </source>
</evidence>
<proteinExistence type="inferred from homology"/>
<protein>
    <recommendedName>
        <fullName evidence="3">Lipid droplet-associated hydrolase</fullName>
        <ecNumber evidence="7">3.1.1.13</ecNumber>
    </recommendedName>
    <alternativeName>
        <fullName evidence="6">Lipid droplet-associated serine hydrolase</fullName>
    </alternativeName>
</protein>
<evidence type="ECO:0000256" key="7">
    <source>
        <dbReference type="ARBA" id="ARBA00039150"/>
    </source>
</evidence>